<reference evidence="1 2" key="1">
    <citation type="submission" date="2022-05" db="EMBL/GenBank/DDBJ databases">
        <title>Genome Sequencing of Bee-Associated Microbes.</title>
        <authorList>
            <person name="Dunlap C."/>
        </authorList>
    </citation>
    <scope>NUCLEOTIDE SEQUENCE [LARGE SCALE GENOMIC DNA]</scope>
    <source>
        <strain evidence="1 2">NRRL B-14421</strain>
    </source>
</reference>
<keyword evidence="2" id="KW-1185">Reference proteome</keyword>
<protein>
    <submittedName>
        <fullName evidence="1">YolD-like family protein</fullName>
    </submittedName>
</protein>
<name>A0ABT4GQC7_9BACL</name>
<accession>A0ABT4GQC7</accession>
<proteinExistence type="predicted"/>
<gene>
    <name evidence="1" type="ORF">M5X19_37180</name>
</gene>
<evidence type="ECO:0000313" key="2">
    <source>
        <dbReference type="Proteomes" id="UP001527099"/>
    </source>
</evidence>
<dbReference type="EMBL" id="JAMDMX010000265">
    <property type="protein sequence ID" value="MCY9698428.1"/>
    <property type="molecule type" value="Genomic_DNA"/>
</dbReference>
<dbReference type="Proteomes" id="UP001527099">
    <property type="component" value="Unassembled WGS sequence"/>
</dbReference>
<evidence type="ECO:0000313" key="1">
    <source>
        <dbReference type="EMBL" id="MCY9698428.1"/>
    </source>
</evidence>
<sequence length="61" mass="7134">MAEALLSHQFVLMKIYNETGDQQINGLITKIDQEIRRIKFSHENGIDWILFDDILSVELMV</sequence>
<organism evidence="1 2">
    <name type="scientific">Paenibacillus alginolyticus</name>
    <dbReference type="NCBI Taxonomy" id="59839"/>
    <lineage>
        <taxon>Bacteria</taxon>
        <taxon>Bacillati</taxon>
        <taxon>Bacillota</taxon>
        <taxon>Bacilli</taxon>
        <taxon>Bacillales</taxon>
        <taxon>Paenibacillaceae</taxon>
        <taxon>Paenibacillus</taxon>
    </lineage>
</organism>
<dbReference type="InterPro" id="IPR014962">
    <property type="entry name" value="YolD"/>
</dbReference>
<comment type="caution">
    <text evidence="1">The sequence shown here is derived from an EMBL/GenBank/DDBJ whole genome shotgun (WGS) entry which is preliminary data.</text>
</comment>
<dbReference type="Pfam" id="PF08863">
    <property type="entry name" value="YolD"/>
    <property type="match status" value="1"/>
</dbReference>